<feature type="domain" description="HTH lysR-type" evidence="5">
    <location>
        <begin position="1"/>
        <end position="58"/>
    </location>
</feature>
<dbReference type="Pfam" id="PF00126">
    <property type="entry name" value="HTH_1"/>
    <property type="match status" value="1"/>
</dbReference>
<dbReference type="Gene3D" id="1.10.10.10">
    <property type="entry name" value="Winged helix-like DNA-binding domain superfamily/Winged helix DNA-binding domain"/>
    <property type="match status" value="1"/>
</dbReference>
<reference evidence="6 7" key="1">
    <citation type="submission" date="2020-06" db="EMBL/GenBank/DDBJ databases">
        <title>Pseudomonas eucalypticola sp. nov., an endophyte of Eucalyptus dunnii leaves with biocontrol ability of eucalyptus leaf blight.</title>
        <authorList>
            <person name="Liu Y."/>
            <person name="Song Z."/>
            <person name="Zeng H."/>
            <person name="Lu M."/>
            <person name="Wang X."/>
            <person name="Lian X."/>
            <person name="Zhang Q."/>
        </authorList>
    </citation>
    <scope>NUCLEOTIDE SEQUENCE [LARGE SCALE GENOMIC DNA]</scope>
    <source>
        <strain evidence="6 7">NP-1</strain>
    </source>
</reference>
<comment type="similarity">
    <text evidence="1">Belongs to the LysR transcriptional regulatory family.</text>
</comment>
<evidence type="ECO:0000256" key="3">
    <source>
        <dbReference type="ARBA" id="ARBA00023125"/>
    </source>
</evidence>
<accession>A0A7D5HWI6</accession>
<dbReference type="SUPFAM" id="SSF53850">
    <property type="entry name" value="Periplasmic binding protein-like II"/>
    <property type="match status" value="1"/>
</dbReference>
<dbReference type="Proteomes" id="UP000509568">
    <property type="component" value="Chromosome"/>
</dbReference>
<keyword evidence="7" id="KW-1185">Reference proteome</keyword>
<dbReference type="InterPro" id="IPR000847">
    <property type="entry name" value="LysR_HTH_N"/>
</dbReference>
<evidence type="ECO:0000256" key="4">
    <source>
        <dbReference type="ARBA" id="ARBA00023163"/>
    </source>
</evidence>
<dbReference type="PANTHER" id="PTHR30126:SF40">
    <property type="entry name" value="HTH-TYPE TRANSCRIPTIONAL REGULATOR GLTR"/>
    <property type="match status" value="1"/>
</dbReference>
<name>A0A7D5HWI6_9PSED</name>
<keyword evidence="3" id="KW-0238">DNA-binding</keyword>
<dbReference type="InterPro" id="IPR036390">
    <property type="entry name" value="WH_DNA-bd_sf"/>
</dbReference>
<dbReference type="PANTHER" id="PTHR30126">
    <property type="entry name" value="HTH-TYPE TRANSCRIPTIONAL REGULATOR"/>
    <property type="match status" value="1"/>
</dbReference>
<dbReference type="EMBL" id="CP056030">
    <property type="protein sequence ID" value="QKZ04311.1"/>
    <property type="molecule type" value="Genomic_DNA"/>
</dbReference>
<dbReference type="InterPro" id="IPR005119">
    <property type="entry name" value="LysR_subst-bd"/>
</dbReference>
<keyword evidence="4" id="KW-0804">Transcription</keyword>
<dbReference type="CDD" id="cd08442">
    <property type="entry name" value="PBP2_YofA_SoxR_like"/>
    <property type="match status" value="1"/>
</dbReference>
<gene>
    <name evidence="6" type="ORF">HWQ56_11155</name>
</gene>
<dbReference type="FunFam" id="1.10.10.10:FF:000001">
    <property type="entry name" value="LysR family transcriptional regulator"/>
    <property type="match status" value="1"/>
</dbReference>
<dbReference type="GO" id="GO:0000976">
    <property type="term" value="F:transcription cis-regulatory region binding"/>
    <property type="evidence" value="ECO:0007669"/>
    <property type="project" value="TreeGrafter"/>
</dbReference>
<dbReference type="PROSITE" id="PS50931">
    <property type="entry name" value="HTH_LYSR"/>
    <property type="match status" value="1"/>
</dbReference>
<dbReference type="InterPro" id="IPR036388">
    <property type="entry name" value="WH-like_DNA-bd_sf"/>
</dbReference>
<keyword evidence="2" id="KW-0805">Transcription regulation</keyword>
<evidence type="ECO:0000256" key="2">
    <source>
        <dbReference type="ARBA" id="ARBA00023015"/>
    </source>
</evidence>
<evidence type="ECO:0000313" key="7">
    <source>
        <dbReference type="Proteomes" id="UP000509568"/>
    </source>
</evidence>
<evidence type="ECO:0000313" key="6">
    <source>
        <dbReference type="EMBL" id="QKZ04311.1"/>
    </source>
</evidence>
<dbReference type="NCBIfam" id="NF047711">
    <property type="entry name" value="PutUtilRegPtrR"/>
    <property type="match status" value="1"/>
</dbReference>
<dbReference type="SUPFAM" id="SSF46785">
    <property type="entry name" value="Winged helix' DNA-binding domain"/>
    <property type="match status" value="1"/>
</dbReference>
<evidence type="ECO:0000259" key="5">
    <source>
        <dbReference type="PROSITE" id="PS50931"/>
    </source>
</evidence>
<protein>
    <submittedName>
        <fullName evidence="6">LysR family transcriptional regulator</fullName>
    </submittedName>
</protein>
<proteinExistence type="inferred from homology"/>
<sequence>MDLTQLELFRAVAEEGSISAAAAKVHRVPSNLTTRIKQLESELGVDLFIREKLRLRLSANGHSFLDYTRRILDLVEEAKLAVSTGEPQGVFTLGSLESTAAVRIPPLLAAYHQRYPKVELDLSTGPSGEMIDGVLAGRYAAAFVDGPLHPLLDGIPVFEEEMLLVTAKGHAPVTRARDVSGETVYAFRANCSYRRHFENWFIADGATPGRIFEMESYHGMLACVSAGAGLALVPRSMLESMPGSSNVSAWPLDEEYGKRQTWLTWRRGTRSPNLLGMQEMLERQAAVVVRPT</sequence>
<dbReference type="KEGG" id="pez:HWQ56_11155"/>
<dbReference type="AlphaFoldDB" id="A0A7D5HWI6"/>
<dbReference type="GO" id="GO:0003700">
    <property type="term" value="F:DNA-binding transcription factor activity"/>
    <property type="evidence" value="ECO:0007669"/>
    <property type="project" value="InterPro"/>
</dbReference>
<dbReference type="Gene3D" id="3.40.190.290">
    <property type="match status" value="1"/>
</dbReference>
<organism evidence="6 7">
    <name type="scientific">Pseudomonas eucalypticola</name>
    <dbReference type="NCBI Taxonomy" id="2599595"/>
    <lineage>
        <taxon>Bacteria</taxon>
        <taxon>Pseudomonadati</taxon>
        <taxon>Pseudomonadota</taxon>
        <taxon>Gammaproteobacteria</taxon>
        <taxon>Pseudomonadales</taxon>
        <taxon>Pseudomonadaceae</taxon>
        <taxon>Pseudomonas</taxon>
    </lineage>
</organism>
<dbReference type="Pfam" id="PF03466">
    <property type="entry name" value="LysR_substrate"/>
    <property type="match status" value="1"/>
</dbReference>
<dbReference type="RefSeq" id="WP_158157862.1">
    <property type="nucleotide sequence ID" value="NZ_CP056030.1"/>
</dbReference>
<evidence type="ECO:0000256" key="1">
    <source>
        <dbReference type="ARBA" id="ARBA00009437"/>
    </source>
</evidence>